<gene>
    <name evidence="6" type="ORF">HKK74_24955</name>
</gene>
<dbReference type="PANTHER" id="PTHR30136:SF24">
    <property type="entry name" value="HTH-TYPE TRANSCRIPTIONAL REPRESSOR ALLR"/>
    <property type="match status" value="1"/>
</dbReference>
<dbReference type="EMBL" id="JABVEC010000020">
    <property type="protein sequence ID" value="MBC6468720.1"/>
    <property type="molecule type" value="Genomic_DNA"/>
</dbReference>
<evidence type="ECO:0000256" key="2">
    <source>
        <dbReference type="ARBA" id="ARBA00023125"/>
    </source>
</evidence>
<dbReference type="InterPro" id="IPR005471">
    <property type="entry name" value="Tscrpt_reg_IclR_N"/>
</dbReference>
<evidence type="ECO:0000313" key="6">
    <source>
        <dbReference type="EMBL" id="MBC6468720.1"/>
    </source>
</evidence>
<comment type="caution">
    <text evidence="6">The sequence shown here is derived from an EMBL/GenBank/DDBJ whole genome shotgun (WGS) entry which is preliminary data.</text>
</comment>
<accession>A0ABR7LVE4</accession>
<dbReference type="InterPro" id="IPR036390">
    <property type="entry name" value="WH_DNA-bd_sf"/>
</dbReference>
<feature type="domain" description="HTH iclR-type" evidence="4">
    <location>
        <begin position="14"/>
        <end position="74"/>
    </location>
</feature>
<dbReference type="InterPro" id="IPR036388">
    <property type="entry name" value="WH-like_DNA-bd_sf"/>
</dbReference>
<keyword evidence="3" id="KW-0804">Transcription</keyword>
<dbReference type="PANTHER" id="PTHR30136">
    <property type="entry name" value="HELIX-TURN-HELIX TRANSCRIPTIONAL REGULATOR, ICLR FAMILY"/>
    <property type="match status" value="1"/>
</dbReference>
<name>A0ABR7LVE4_9ACTN</name>
<evidence type="ECO:0000313" key="7">
    <source>
        <dbReference type="Proteomes" id="UP000805614"/>
    </source>
</evidence>
<evidence type="ECO:0000256" key="3">
    <source>
        <dbReference type="ARBA" id="ARBA00023163"/>
    </source>
</evidence>
<dbReference type="Gene3D" id="1.10.10.10">
    <property type="entry name" value="Winged helix-like DNA-binding domain superfamily/Winged helix DNA-binding domain"/>
    <property type="match status" value="1"/>
</dbReference>
<dbReference type="Proteomes" id="UP000805614">
    <property type="component" value="Unassembled WGS sequence"/>
</dbReference>
<dbReference type="InterPro" id="IPR029016">
    <property type="entry name" value="GAF-like_dom_sf"/>
</dbReference>
<proteinExistence type="predicted"/>
<dbReference type="RefSeq" id="WP_187245756.1">
    <property type="nucleotide sequence ID" value="NZ_JABVEC010000020.1"/>
</dbReference>
<dbReference type="SUPFAM" id="SSF46785">
    <property type="entry name" value="Winged helix' DNA-binding domain"/>
    <property type="match status" value="1"/>
</dbReference>
<evidence type="ECO:0000259" key="4">
    <source>
        <dbReference type="PROSITE" id="PS51077"/>
    </source>
</evidence>
<keyword evidence="1" id="KW-0805">Transcription regulation</keyword>
<dbReference type="PROSITE" id="PS51077">
    <property type="entry name" value="HTH_ICLR"/>
    <property type="match status" value="1"/>
</dbReference>
<dbReference type="SUPFAM" id="SSF55781">
    <property type="entry name" value="GAF domain-like"/>
    <property type="match status" value="1"/>
</dbReference>
<organism evidence="6 7">
    <name type="scientific">Actinomadura alba</name>
    <dbReference type="NCBI Taxonomy" id="406431"/>
    <lineage>
        <taxon>Bacteria</taxon>
        <taxon>Bacillati</taxon>
        <taxon>Actinomycetota</taxon>
        <taxon>Actinomycetes</taxon>
        <taxon>Streptosporangiales</taxon>
        <taxon>Thermomonosporaceae</taxon>
        <taxon>Actinomadura</taxon>
    </lineage>
</organism>
<reference evidence="6 7" key="1">
    <citation type="submission" date="2020-06" db="EMBL/GenBank/DDBJ databases">
        <title>Actinomadura xiongansis sp. nov., isolated from soil of Baiyangdian.</title>
        <authorList>
            <person name="Zhang X."/>
        </authorList>
    </citation>
    <scope>NUCLEOTIDE SEQUENCE [LARGE SCALE GENOMIC DNA]</scope>
    <source>
        <strain evidence="6 7">HBUM206468</strain>
    </source>
</reference>
<dbReference type="SMART" id="SM00346">
    <property type="entry name" value="HTH_ICLR"/>
    <property type="match status" value="1"/>
</dbReference>
<evidence type="ECO:0000256" key="1">
    <source>
        <dbReference type="ARBA" id="ARBA00023015"/>
    </source>
</evidence>
<keyword evidence="2" id="KW-0238">DNA-binding</keyword>
<dbReference type="InterPro" id="IPR014757">
    <property type="entry name" value="Tscrpt_reg_IclR_C"/>
</dbReference>
<dbReference type="Pfam" id="PF01614">
    <property type="entry name" value="IclR_C"/>
    <property type="match status" value="1"/>
</dbReference>
<sequence>MAKSETGASALQPILVLKKVRTLLECFSVERPTLTLQQIRQASGLPASTCQRLVQNLVREGFLDRDGDEYRIGLGLVRWSAPGTYGLDMVRLTRPALQRLRDETGETACLYVRDGPYRTIVALAETRHVVMRLFRVGMVMALHAGSAGKVFLSYDRAAFRDAVAHGLSRFTPMTVTDVDVLTAQMEQIRRDGYAASFEERDFGAASISAPVFGFHGEPVAALGIGAPSQRLTPADVPRLAPLVVEAAADASRRMGFEPGIVDTPAP</sequence>
<feature type="domain" description="IclR-ED" evidence="5">
    <location>
        <begin position="75"/>
        <end position="256"/>
    </location>
</feature>
<dbReference type="InterPro" id="IPR050707">
    <property type="entry name" value="HTH_MetabolicPath_Reg"/>
</dbReference>
<evidence type="ECO:0000259" key="5">
    <source>
        <dbReference type="PROSITE" id="PS51078"/>
    </source>
</evidence>
<protein>
    <submittedName>
        <fullName evidence="6">IclR family transcriptional regulator</fullName>
    </submittedName>
</protein>
<dbReference type="PROSITE" id="PS51078">
    <property type="entry name" value="ICLR_ED"/>
    <property type="match status" value="1"/>
</dbReference>
<dbReference type="Gene3D" id="3.30.450.40">
    <property type="match status" value="1"/>
</dbReference>
<keyword evidence="7" id="KW-1185">Reference proteome</keyword>
<dbReference type="Pfam" id="PF09339">
    <property type="entry name" value="HTH_IclR"/>
    <property type="match status" value="1"/>
</dbReference>